<dbReference type="SUPFAM" id="SSF81383">
    <property type="entry name" value="F-box domain"/>
    <property type="match status" value="1"/>
</dbReference>
<evidence type="ECO:0000313" key="2">
    <source>
        <dbReference type="Proteomes" id="UP001054889"/>
    </source>
</evidence>
<comment type="caution">
    <text evidence="1">The sequence shown here is derived from an EMBL/GenBank/DDBJ whole genome shotgun (WGS) entry which is preliminary data.</text>
</comment>
<evidence type="ECO:0008006" key="3">
    <source>
        <dbReference type="Google" id="ProtNLM"/>
    </source>
</evidence>
<reference evidence="1" key="1">
    <citation type="journal article" date="2018" name="DNA Res.">
        <title>Multiple hybrid de novo genome assembly of finger millet, an orphan allotetraploid crop.</title>
        <authorList>
            <person name="Hatakeyama M."/>
            <person name="Aluri S."/>
            <person name="Balachadran M.T."/>
            <person name="Sivarajan S.R."/>
            <person name="Patrignani A."/>
            <person name="Gruter S."/>
            <person name="Poveda L."/>
            <person name="Shimizu-Inatsugi R."/>
            <person name="Baeten J."/>
            <person name="Francoijs K.J."/>
            <person name="Nataraja K.N."/>
            <person name="Reddy Y.A.N."/>
            <person name="Phadnis S."/>
            <person name="Ravikumar R.L."/>
            <person name="Schlapbach R."/>
            <person name="Sreeman S.M."/>
            <person name="Shimizu K.K."/>
        </authorList>
    </citation>
    <scope>NUCLEOTIDE SEQUENCE</scope>
</reference>
<dbReference type="AlphaFoldDB" id="A0AAV5BPB0"/>
<dbReference type="PANTHER" id="PTHR31264:SF3">
    <property type="entry name" value="OS07G0554100 PROTEIN"/>
    <property type="match status" value="1"/>
</dbReference>
<keyword evidence="2" id="KW-1185">Reference proteome</keyword>
<reference evidence="1" key="2">
    <citation type="submission" date="2021-12" db="EMBL/GenBank/DDBJ databases">
        <title>Resequencing data analysis of finger millet.</title>
        <authorList>
            <person name="Hatakeyama M."/>
            <person name="Aluri S."/>
            <person name="Balachadran M.T."/>
            <person name="Sivarajan S.R."/>
            <person name="Poveda L."/>
            <person name="Shimizu-Inatsugi R."/>
            <person name="Schlapbach R."/>
            <person name="Sreeman S.M."/>
            <person name="Shimizu K.K."/>
        </authorList>
    </citation>
    <scope>NUCLEOTIDE SEQUENCE</scope>
</reference>
<dbReference type="PANTHER" id="PTHR31264">
    <property type="entry name" value="OS07G0554500 PROTEIN-RELATED"/>
    <property type="match status" value="1"/>
</dbReference>
<dbReference type="InterPro" id="IPR036047">
    <property type="entry name" value="F-box-like_dom_sf"/>
</dbReference>
<gene>
    <name evidence="1" type="primary">ga03728</name>
    <name evidence="1" type="ORF">PR202_ga03728</name>
</gene>
<organism evidence="1 2">
    <name type="scientific">Eleusine coracana subsp. coracana</name>
    <dbReference type="NCBI Taxonomy" id="191504"/>
    <lineage>
        <taxon>Eukaryota</taxon>
        <taxon>Viridiplantae</taxon>
        <taxon>Streptophyta</taxon>
        <taxon>Embryophyta</taxon>
        <taxon>Tracheophyta</taxon>
        <taxon>Spermatophyta</taxon>
        <taxon>Magnoliopsida</taxon>
        <taxon>Liliopsida</taxon>
        <taxon>Poales</taxon>
        <taxon>Poaceae</taxon>
        <taxon>PACMAD clade</taxon>
        <taxon>Chloridoideae</taxon>
        <taxon>Cynodonteae</taxon>
        <taxon>Eleusininae</taxon>
        <taxon>Eleusine</taxon>
    </lineage>
</organism>
<name>A0AAV5BPB0_ELECO</name>
<dbReference type="Proteomes" id="UP001054889">
    <property type="component" value="Unassembled WGS sequence"/>
</dbReference>
<protein>
    <recommendedName>
        <fullName evidence="3">F-box domain-containing protein</fullName>
    </recommendedName>
</protein>
<sequence>MGRTQDDLLIEFFVRIDAPEDLIRASAACKTFRHLITDDAAFLDQYRSRHPPLLLGFVSIGFSDDFFLPAQAPHPNAPAALAFTGAAGFTLDRLPHFGRLPRDYDWHDNWYGLDAHGGRVLLGYPGRDGGLVLPEFAVFDPSTHKYTLMPPIPDSLLSSVLDQVRSENVYNFDAFFDPSGGFREDQFRVMFWTCGPTKGAILVYSSVSGTWSLDASIGL</sequence>
<accession>A0AAV5BPB0</accession>
<proteinExistence type="predicted"/>
<dbReference type="EMBL" id="BQKI01000002">
    <property type="protein sequence ID" value="GJM87742.1"/>
    <property type="molecule type" value="Genomic_DNA"/>
</dbReference>
<evidence type="ECO:0000313" key="1">
    <source>
        <dbReference type="EMBL" id="GJM87742.1"/>
    </source>
</evidence>